<sequence length="192" mass="21883">MKRYNLLIVLLLLAFNVATAQKNSPAADFSAIGEAKTKIENTVPLVLEHLKVIADKEGDNSIYTNGKTALGKEYAILQSEFWLYNGNMSNCILNNSSKKAKKCMQYHTQYLRNTFINYNNYISYITKKNGYIGVDSDIKKDFTPSEITKKLGDAYYVASEASQRMKGTQRKEFLEQPKSDDYKLRPYTEVAQ</sequence>
<dbReference type="RefSeq" id="WP_039369401.1">
    <property type="nucleotide sequence ID" value="NZ_JWTA01000008.1"/>
</dbReference>
<comment type="caution">
    <text evidence="3">The sequence shown here is derived from an EMBL/GenBank/DDBJ whole genome shotgun (WGS) entry which is preliminary data.</text>
</comment>
<proteinExistence type="predicted"/>
<keyword evidence="4" id="KW-1185">Reference proteome</keyword>
<dbReference type="Proteomes" id="UP000031167">
    <property type="component" value="Unassembled WGS sequence"/>
</dbReference>
<organism evidence="3 4">
    <name type="scientific">Chryseobacterium taiwanense</name>
    <dbReference type="NCBI Taxonomy" id="363331"/>
    <lineage>
        <taxon>Bacteria</taxon>
        <taxon>Pseudomonadati</taxon>
        <taxon>Bacteroidota</taxon>
        <taxon>Flavobacteriia</taxon>
        <taxon>Flavobacteriales</taxon>
        <taxon>Weeksellaceae</taxon>
        <taxon>Chryseobacterium group</taxon>
        <taxon>Chryseobacterium</taxon>
    </lineage>
</organism>
<gene>
    <name evidence="3" type="ORF">RM51_11705</name>
</gene>
<evidence type="ECO:0000313" key="3">
    <source>
        <dbReference type="EMBL" id="KIC62829.1"/>
    </source>
</evidence>
<feature type="signal peptide" evidence="2">
    <location>
        <begin position="1"/>
        <end position="20"/>
    </location>
</feature>
<feature type="region of interest" description="Disordered" evidence="1">
    <location>
        <begin position="164"/>
        <end position="192"/>
    </location>
</feature>
<feature type="compositionally biased region" description="Basic and acidic residues" evidence="1">
    <location>
        <begin position="169"/>
        <end position="186"/>
    </location>
</feature>
<protein>
    <submittedName>
        <fullName evidence="3">Uncharacterized protein</fullName>
    </submittedName>
</protein>
<accession>A0A0B4CNK8</accession>
<dbReference type="AlphaFoldDB" id="A0A0B4CNK8"/>
<evidence type="ECO:0000256" key="2">
    <source>
        <dbReference type="SAM" id="SignalP"/>
    </source>
</evidence>
<feature type="chain" id="PRO_5002084658" evidence="2">
    <location>
        <begin position="21"/>
        <end position="192"/>
    </location>
</feature>
<name>A0A0B4CNK8_9FLAO</name>
<keyword evidence="2" id="KW-0732">Signal</keyword>
<evidence type="ECO:0000256" key="1">
    <source>
        <dbReference type="SAM" id="MobiDB-lite"/>
    </source>
</evidence>
<dbReference type="OrthoDB" id="1271032at2"/>
<reference evidence="3 4" key="1">
    <citation type="submission" date="2014-12" db="EMBL/GenBank/DDBJ databases">
        <title>Genome sequencing of Chryseobacterium taiwanense TPW19.</title>
        <authorList>
            <person name="Tan P.W."/>
            <person name="Chan K.-G."/>
        </authorList>
    </citation>
    <scope>NUCLEOTIDE SEQUENCE [LARGE SCALE GENOMIC DNA]</scope>
    <source>
        <strain evidence="3 4">TPW19</strain>
    </source>
</reference>
<evidence type="ECO:0000313" key="4">
    <source>
        <dbReference type="Proteomes" id="UP000031167"/>
    </source>
</evidence>
<dbReference type="EMBL" id="JWTA01000008">
    <property type="protein sequence ID" value="KIC62829.1"/>
    <property type="molecule type" value="Genomic_DNA"/>
</dbReference>